<evidence type="ECO:0000256" key="3">
    <source>
        <dbReference type="ARBA" id="ARBA00023163"/>
    </source>
</evidence>
<evidence type="ECO:0000313" key="7">
    <source>
        <dbReference type="Proteomes" id="UP000598775"/>
    </source>
</evidence>
<evidence type="ECO:0000256" key="1">
    <source>
        <dbReference type="ARBA" id="ARBA00023015"/>
    </source>
</evidence>
<dbReference type="SUPFAM" id="SSF46785">
    <property type="entry name" value="Winged helix' DNA-binding domain"/>
    <property type="match status" value="1"/>
</dbReference>
<dbReference type="InterPro" id="IPR002577">
    <property type="entry name" value="HTH_HxlR"/>
</dbReference>
<keyword evidence="3" id="KW-0804">Transcription</keyword>
<accession>A0A917BCN3</accession>
<evidence type="ECO:0000256" key="4">
    <source>
        <dbReference type="SAM" id="MobiDB-lite"/>
    </source>
</evidence>
<dbReference type="AlphaFoldDB" id="A0A917BCN3"/>
<dbReference type="Proteomes" id="UP000598775">
    <property type="component" value="Unassembled WGS sequence"/>
</dbReference>
<feature type="region of interest" description="Disordered" evidence="4">
    <location>
        <begin position="1"/>
        <end position="21"/>
    </location>
</feature>
<sequence length="132" mass="13669">MSEAHNVSDAPAGAASGSAHEPRACDGALVRAFGFLGKRWNGVIIGTLSDGPASFSELRRAVHGISDSVLSERLSELAKAGLIQRAVEAGPPVTVEYRLAPSGEALEPALRALTTWAAANLPRSVEEVSASH</sequence>
<proteinExistence type="predicted"/>
<gene>
    <name evidence="6" type="ORF">GCM10011399_33150</name>
</gene>
<dbReference type="InterPro" id="IPR036390">
    <property type="entry name" value="WH_DNA-bd_sf"/>
</dbReference>
<feature type="compositionally biased region" description="Low complexity" evidence="4">
    <location>
        <begin position="10"/>
        <end position="19"/>
    </location>
</feature>
<evidence type="ECO:0000313" key="6">
    <source>
        <dbReference type="EMBL" id="GGF37586.1"/>
    </source>
</evidence>
<dbReference type="CDD" id="cd00090">
    <property type="entry name" value="HTH_ARSR"/>
    <property type="match status" value="1"/>
</dbReference>
<reference evidence="6 7" key="1">
    <citation type="journal article" date="2014" name="Int. J. Syst. Evol. Microbiol.">
        <title>Complete genome sequence of Corynebacterium casei LMG S-19264T (=DSM 44701T), isolated from a smear-ripened cheese.</title>
        <authorList>
            <consortium name="US DOE Joint Genome Institute (JGI-PGF)"/>
            <person name="Walter F."/>
            <person name="Albersmeier A."/>
            <person name="Kalinowski J."/>
            <person name="Ruckert C."/>
        </authorList>
    </citation>
    <scope>NUCLEOTIDE SEQUENCE [LARGE SCALE GENOMIC DNA]</scope>
    <source>
        <strain evidence="6 7">CGMCC 1.12976</strain>
    </source>
</reference>
<dbReference type="InterPro" id="IPR011991">
    <property type="entry name" value="ArsR-like_HTH"/>
</dbReference>
<dbReference type="GO" id="GO:0003677">
    <property type="term" value="F:DNA binding"/>
    <property type="evidence" value="ECO:0007669"/>
    <property type="project" value="UniProtKB-KW"/>
</dbReference>
<dbReference type="EMBL" id="BMGP01000006">
    <property type="protein sequence ID" value="GGF37586.1"/>
    <property type="molecule type" value="Genomic_DNA"/>
</dbReference>
<keyword evidence="7" id="KW-1185">Reference proteome</keyword>
<dbReference type="InterPro" id="IPR036388">
    <property type="entry name" value="WH-like_DNA-bd_sf"/>
</dbReference>
<dbReference type="RefSeq" id="WP_188680255.1">
    <property type="nucleotide sequence ID" value="NZ_BMGP01000006.1"/>
</dbReference>
<feature type="domain" description="HTH hxlR-type" evidence="5">
    <location>
        <begin position="25"/>
        <end position="125"/>
    </location>
</feature>
<dbReference type="PANTHER" id="PTHR33204">
    <property type="entry name" value="TRANSCRIPTIONAL REGULATOR, MARR FAMILY"/>
    <property type="match status" value="1"/>
</dbReference>
<dbReference type="PROSITE" id="PS51118">
    <property type="entry name" value="HTH_HXLR"/>
    <property type="match status" value="1"/>
</dbReference>
<comment type="caution">
    <text evidence="6">The sequence shown here is derived from an EMBL/GenBank/DDBJ whole genome shotgun (WGS) entry which is preliminary data.</text>
</comment>
<evidence type="ECO:0000259" key="5">
    <source>
        <dbReference type="PROSITE" id="PS51118"/>
    </source>
</evidence>
<protein>
    <submittedName>
        <fullName evidence="6">Transcriptional regulator</fullName>
    </submittedName>
</protein>
<evidence type="ECO:0000256" key="2">
    <source>
        <dbReference type="ARBA" id="ARBA00023125"/>
    </source>
</evidence>
<dbReference type="PANTHER" id="PTHR33204:SF37">
    <property type="entry name" value="HTH-TYPE TRANSCRIPTIONAL REGULATOR YODB"/>
    <property type="match status" value="1"/>
</dbReference>
<organism evidence="6 7">
    <name type="scientific">Subtercola lobariae</name>
    <dbReference type="NCBI Taxonomy" id="1588641"/>
    <lineage>
        <taxon>Bacteria</taxon>
        <taxon>Bacillati</taxon>
        <taxon>Actinomycetota</taxon>
        <taxon>Actinomycetes</taxon>
        <taxon>Micrococcales</taxon>
        <taxon>Microbacteriaceae</taxon>
        <taxon>Subtercola</taxon>
    </lineage>
</organism>
<name>A0A917BCN3_9MICO</name>
<dbReference type="Pfam" id="PF01638">
    <property type="entry name" value="HxlR"/>
    <property type="match status" value="1"/>
</dbReference>
<keyword evidence="1" id="KW-0805">Transcription regulation</keyword>
<dbReference type="Gene3D" id="1.10.10.10">
    <property type="entry name" value="Winged helix-like DNA-binding domain superfamily/Winged helix DNA-binding domain"/>
    <property type="match status" value="1"/>
</dbReference>
<keyword evidence="2" id="KW-0238">DNA-binding</keyword>